<feature type="domain" description="DUF6533" evidence="1">
    <location>
        <begin position="10"/>
        <end position="49"/>
    </location>
</feature>
<keyword evidence="3" id="KW-1185">Reference proteome</keyword>
<protein>
    <recommendedName>
        <fullName evidence="1">DUF6533 domain-containing protein</fullName>
    </recommendedName>
</protein>
<sequence>MFIRSPQSCVIALLVYDTCLTFDQELRLIWSQKTSAAMWIYVSNRYLAIGQYTVNLFMAIGANKETCSLIPAANLVFSALRGYALSGRGWHITSVIMALSLVPVVTYVVSWCLILSDILVLCITWTKTYGIVRLAKQSGLDLSSSLTTVMLRDGTSRNVTLRICTQLTITTSVTMCTGSLYFM</sequence>
<accession>A0A4Q9QCI2</accession>
<dbReference type="Pfam" id="PF20151">
    <property type="entry name" value="DUF6533"/>
    <property type="match status" value="1"/>
</dbReference>
<reference evidence="2 3" key="1">
    <citation type="submission" date="2019-01" db="EMBL/GenBank/DDBJ databases">
        <title>Draft genome sequences of three monokaryotic isolates of the white-rot basidiomycete fungus Dichomitus squalens.</title>
        <authorList>
            <consortium name="DOE Joint Genome Institute"/>
            <person name="Lopez S.C."/>
            <person name="Andreopoulos B."/>
            <person name="Pangilinan J."/>
            <person name="Lipzen A."/>
            <person name="Riley R."/>
            <person name="Ahrendt S."/>
            <person name="Ng V."/>
            <person name="Barry K."/>
            <person name="Daum C."/>
            <person name="Grigoriev I.V."/>
            <person name="Hilden K.S."/>
            <person name="Makela M.R."/>
            <person name="de Vries R.P."/>
        </authorList>
    </citation>
    <scope>NUCLEOTIDE SEQUENCE [LARGE SCALE GENOMIC DNA]</scope>
    <source>
        <strain evidence="2 3">CBS 464.89</strain>
    </source>
</reference>
<gene>
    <name evidence="2" type="ORF">BD310DRAFT_802900</name>
</gene>
<evidence type="ECO:0000313" key="3">
    <source>
        <dbReference type="Proteomes" id="UP000292082"/>
    </source>
</evidence>
<name>A0A4Q9QCI2_9APHY</name>
<dbReference type="AlphaFoldDB" id="A0A4Q9QCI2"/>
<dbReference type="Proteomes" id="UP000292082">
    <property type="component" value="Unassembled WGS sequence"/>
</dbReference>
<dbReference type="InterPro" id="IPR045340">
    <property type="entry name" value="DUF6533"/>
</dbReference>
<evidence type="ECO:0000259" key="1">
    <source>
        <dbReference type="Pfam" id="PF20151"/>
    </source>
</evidence>
<proteinExistence type="predicted"/>
<dbReference type="EMBL" id="ML145084">
    <property type="protein sequence ID" value="TBU65473.1"/>
    <property type="molecule type" value="Genomic_DNA"/>
</dbReference>
<organism evidence="2 3">
    <name type="scientific">Dichomitus squalens</name>
    <dbReference type="NCBI Taxonomy" id="114155"/>
    <lineage>
        <taxon>Eukaryota</taxon>
        <taxon>Fungi</taxon>
        <taxon>Dikarya</taxon>
        <taxon>Basidiomycota</taxon>
        <taxon>Agaricomycotina</taxon>
        <taxon>Agaricomycetes</taxon>
        <taxon>Polyporales</taxon>
        <taxon>Polyporaceae</taxon>
        <taxon>Dichomitus</taxon>
    </lineage>
</organism>
<evidence type="ECO:0000313" key="2">
    <source>
        <dbReference type="EMBL" id="TBU65473.1"/>
    </source>
</evidence>